<dbReference type="eggNOG" id="ENOG5032SJY">
    <property type="taxonomic scope" value="Bacteria"/>
</dbReference>
<sequence>MAVYPTHGLTFKVGKAGDASAAIAVKDVYSIEPKLKGQVKTWNPLDQHGWQRALMTGKALTITHKGQRNEGDPGNDLIADLLLAVGSACTIPYEIDFPSGAKLSGNVVVDLSTPFGGASTDLSALEWDAVFDGAPIWTAA</sequence>
<dbReference type="HOGENOM" id="CLU_1755675_0_0_9"/>
<organism evidence="1 2">
    <name type="scientific">Ethanoligenens harbinense (strain DSM 18485 / JCM 12961 / CGMCC 1.5033 / YUAN-3)</name>
    <dbReference type="NCBI Taxonomy" id="663278"/>
    <lineage>
        <taxon>Bacteria</taxon>
        <taxon>Bacillati</taxon>
        <taxon>Bacillota</taxon>
        <taxon>Clostridia</taxon>
        <taxon>Eubacteriales</taxon>
        <taxon>Oscillospiraceae</taxon>
        <taxon>Ethanoligenens</taxon>
    </lineage>
</organism>
<evidence type="ECO:0000313" key="1">
    <source>
        <dbReference type="EMBL" id="ADU27130.1"/>
    </source>
</evidence>
<dbReference type="AlphaFoldDB" id="E6U8P5"/>
<gene>
    <name evidence="1" type="ordered locus">Ethha_1594</name>
</gene>
<dbReference type="KEGG" id="eha:Ethha_1594"/>
<name>E6U8P5_ETHHY</name>
<dbReference type="RefSeq" id="WP_013485485.1">
    <property type="nucleotide sequence ID" value="NC_014828.1"/>
</dbReference>
<evidence type="ECO:0000313" key="2">
    <source>
        <dbReference type="Proteomes" id="UP000001551"/>
    </source>
</evidence>
<dbReference type="NCBIfam" id="NF047353">
    <property type="entry name" value="tube_lmo2291"/>
    <property type="match status" value="1"/>
</dbReference>
<dbReference type="EMBL" id="CP002400">
    <property type="protein sequence ID" value="ADU27130.1"/>
    <property type="molecule type" value="Genomic_DNA"/>
</dbReference>
<dbReference type="STRING" id="663278.Ethha_1594"/>
<accession>E6U8P5</accession>
<keyword evidence="2" id="KW-1185">Reference proteome</keyword>
<dbReference type="Proteomes" id="UP000001551">
    <property type="component" value="Chromosome"/>
</dbReference>
<proteinExistence type="predicted"/>
<reference evidence="1 2" key="1">
    <citation type="submission" date="2010-12" db="EMBL/GenBank/DDBJ databases">
        <title>Complete sequence of Ethanoligenens harbinense YUAN-3.</title>
        <authorList>
            <person name="Lucas S."/>
            <person name="Copeland A."/>
            <person name="Lapidus A."/>
            <person name="Cheng J.-F."/>
            <person name="Bruce D."/>
            <person name="Goodwin L."/>
            <person name="Pitluck S."/>
            <person name="Chertkov O."/>
            <person name="Misra M."/>
            <person name="Detter J.C."/>
            <person name="Han C."/>
            <person name="Tapia R."/>
            <person name="Land M."/>
            <person name="Hauser L."/>
            <person name="Jeffries C."/>
            <person name="Kyrpides N."/>
            <person name="Ivanova N."/>
            <person name="Mikhailova N."/>
            <person name="Wang A."/>
            <person name="Mouttaki H."/>
            <person name="He Z."/>
            <person name="Zhou J."/>
            <person name="Hemme C.L."/>
            <person name="Woyke T."/>
        </authorList>
    </citation>
    <scope>NUCLEOTIDE SEQUENCE [LARGE SCALE GENOMIC DNA]</scope>
    <source>
        <strain evidence="2">DSM 18485 / JCM 12961 / CGMCC 1.5033 / YUAN-3</strain>
    </source>
</reference>
<protein>
    <submittedName>
        <fullName evidence="1">Uncharacterized protein</fullName>
    </submittedName>
</protein>